<dbReference type="CDD" id="cd00198">
    <property type="entry name" value="vWFA"/>
    <property type="match status" value="1"/>
</dbReference>
<gene>
    <name evidence="4" type="ORF">ACFFJ8_26760</name>
</gene>
<dbReference type="Gene3D" id="3.40.50.410">
    <property type="entry name" value="von Willebrand factor, type A domain"/>
    <property type="match status" value="1"/>
</dbReference>
<keyword evidence="2" id="KW-0472">Membrane</keyword>
<feature type="transmembrane region" description="Helical" evidence="2">
    <location>
        <begin position="641"/>
        <end position="660"/>
    </location>
</feature>
<feature type="region of interest" description="Disordered" evidence="1">
    <location>
        <begin position="612"/>
        <end position="631"/>
    </location>
</feature>
<sequence length="666" mass="71605">MFFQSLGSLWFALSLPAIALLYMLKRTYIDTPISSHLLWNRVLKEQEANRPWQKLRRSLLLLLQLAAALLLVLALMEPGWWRSAAAEGHVVLVIDRSASMTGPASGQDGKPSGETKLEAAKSSALQWVDEQMGSRTTVSIITTGSEPSIAALRERDKSKLEQAIGDLQPAFGESDGTAAVSLADALLREEKEGSVIVVTDRDWSDAASAEQLKLQSPITMMAIADAVSTEGAAVAAFGVKSDPAKSGTQIAVVTLRNDGKKPAVLGADIYADDSKKPIATATANVQPGEWESVTVPGLPEADVYKAQMSKPDERYTADDALFRFPASTEQKQALLVTRGNLFLDKALQLAGIKTVIANPETYEPGEKAAQTVDWIVLDGIQDEELKSKAWQQLLAAKPIWRFIAQAPVGSESVQPKNGSIQIVEHPVTRYLSFEDIHIAKLVQQPNVTWGEAIVTFGGIPAVYAGQEGGRPMLLFAFDLHDSDLPLRPEFPVLVVQAADWMGGSAKSQLGEAVSGSQIDIDFSPNAASASWELIESAPGMKRYAEASPLKQPEANGGIVSPNQTVPDVPGLYRLKEQDAKGALVSERMLHVTADPREFASADSSRLLTLKQASAADGAGSKQPLAGSSDAAGMDRQTADSLIRWIALLLLAIIALEWGVYRRGRAI</sequence>
<keyword evidence="5" id="KW-1185">Reference proteome</keyword>
<evidence type="ECO:0000313" key="4">
    <source>
        <dbReference type="EMBL" id="MFC0394951.1"/>
    </source>
</evidence>
<comment type="caution">
    <text evidence="4">The sequence shown here is derived from an EMBL/GenBank/DDBJ whole genome shotgun (WGS) entry which is preliminary data.</text>
</comment>
<dbReference type="PANTHER" id="PTHR37464:SF1">
    <property type="entry name" value="BLL2463 PROTEIN"/>
    <property type="match status" value="1"/>
</dbReference>
<evidence type="ECO:0000259" key="3">
    <source>
        <dbReference type="SMART" id="SM00327"/>
    </source>
</evidence>
<accession>A0ABV6JGB5</accession>
<dbReference type="SMART" id="SM00327">
    <property type="entry name" value="VWA"/>
    <property type="match status" value="1"/>
</dbReference>
<organism evidence="4 5">
    <name type="scientific">Paenibacillus mendelii</name>
    <dbReference type="NCBI Taxonomy" id="206163"/>
    <lineage>
        <taxon>Bacteria</taxon>
        <taxon>Bacillati</taxon>
        <taxon>Bacillota</taxon>
        <taxon>Bacilli</taxon>
        <taxon>Bacillales</taxon>
        <taxon>Paenibacillaceae</taxon>
        <taxon>Paenibacillus</taxon>
    </lineage>
</organism>
<keyword evidence="2" id="KW-0812">Transmembrane</keyword>
<feature type="transmembrane region" description="Helical" evidence="2">
    <location>
        <begin position="59"/>
        <end position="81"/>
    </location>
</feature>
<protein>
    <submittedName>
        <fullName evidence="4">BatA domain-containing protein</fullName>
    </submittedName>
</protein>
<name>A0ABV6JGB5_9BACL</name>
<feature type="transmembrane region" description="Helical" evidence="2">
    <location>
        <begin position="6"/>
        <end position="24"/>
    </location>
</feature>
<reference evidence="4 5" key="1">
    <citation type="submission" date="2024-09" db="EMBL/GenBank/DDBJ databases">
        <authorList>
            <person name="Sun Q."/>
            <person name="Mori K."/>
        </authorList>
    </citation>
    <scope>NUCLEOTIDE SEQUENCE [LARGE SCALE GENOMIC DNA]</scope>
    <source>
        <strain evidence="4 5">CCM 4839</strain>
    </source>
</reference>
<feature type="domain" description="VWFA" evidence="3">
    <location>
        <begin position="87"/>
        <end position="282"/>
    </location>
</feature>
<evidence type="ECO:0000256" key="2">
    <source>
        <dbReference type="SAM" id="Phobius"/>
    </source>
</evidence>
<dbReference type="Pfam" id="PF13519">
    <property type="entry name" value="VWA_2"/>
    <property type="match status" value="1"/>
</dbReference>
<proteinExistence type="predicted"/>
<keyword evidence="2" id="KW-1133">Transmembrane helix</keyword>
<evidence type="ECO:0000313" key="5">
    <source>
        <dbReference type="Proteomes" id="UP001589818"/>
    </source>
</evidence>
<dbReference type="InterPro" id="IPR036465">
    <property type="entry name" value="vWFA_dom_sf"/>
</dbReference>
<dbReference type="InterPro" id="IPR024163">
    <property type="entry name" value="Aerotolerance_reg_N"/>
</dbReference>
<dbReference type="RefSeq" id="WP_204816104.1">
    <property type="nucleotide sequence ID" value="NZ_JANHOF010000001.1"/>
</dbReference>
<dbReference type="InterPro" id="IPR002035">
    <property type="entry name" value="VWF_A"/>
</dbReference>
<dbReference type="Proteomes" id="UP001589818">
    <property type="component" value="Unassembled WGS sequence"/>
</dbReference>
<evidence type="ECO:0000256" key="1">
    <source>
        <dbReference type="SAM" id="MobiDB-lite"/>
    </source>
</evidence>
<dbReference type="PANTHER" id="PTHR37464">
    <property type="entry name" value="BLL2463 PROTEIN"/>
    <property type="match status" value="1"/>
</dbReference>
<dbReference type="EMBL" id="JBHLVF010000041">
    <property type="protein sequence ID" value="MFC0394951.1"/>
    <property type="molecule type" value="Genomic_DNA"/>
</dbReference>
<dbReference type="SUPFAM" id="SSF53300">
    <property type="entry name" value="vWA-like"/>
    <property type="match status" value="1"/>
</dbReference>
<dbReference type="Pfam" id="PF07584">
    <property type="entry name" value="BatA"/>
    <property type="match status" value="1"/>
</dbReference>